<accession>A0ACC2WKN8</accession>
<evidence type="ECO:0000313" key="1">
    <source>
        <dbReference type="EMBL" id="KAJ9112207.1"/>
    </source>
</evidence>
<proteinExistence type="predicted"/>
<dbReference type="Proteomes" id="UP001230649">
    <property type="component" value="Unassembled WGS sequence"/>
</dbReference>
<dbReference type="EMBL" id="JASBWS010000016">
    <property type="protein sequence ID" value="KAJ9112207.1"/>
    <property type="molecule type" value="Genomic_DNA"/>
</dbReference>
<organism evidence="1 2">
    <name type="scientific">Naganishia adeliensis</name>
    <dbReference type="NCBI Taxonomy" id="92952"/>
    <lineage>
        <taxon>Eukaryota</taxon>
        <taxon>Fungi</taxon>
        <taxon>Dikarya</taxon>
        <taxon>Basidiomycota</taxon>
        <taxon>Agaricomycotina</taxon>
        <taxon>Tremellomycetes</taxon>
        <taxon>Filobasidiales</taxon>
        <taxon>Filobasidiaceae</taxon>
        <taxon>Naganishia</taxon>
    </lineage>
</organism>
<gene>
    <name evidence="1" type="ORF">QFC20_002388</name>
</gene>
<reference evidence="1" key="1">
    <citation type="submission" date="2023-04" db="EMBL/GenBank/DDBJ databases">
        <title>Draft Genome sequencing of Naganishia species isolated from polar environments using Oxford Nanopore Technology.</title>
        <authorList>
            <person name="Leo P."/>
            <person name="Venkateswaran K."/>
        </authorList>
    </citation>
    <scope>NUCLEOTIDE SEQUENCE</scope>
    <source>
        <strain evidence="1">MNA-CCFEE 5262</strain>
    </source>
</reference>
<protein>
    <submittedName>
        <fullName evidence="1">Uncharacterized protein</fullName>
    </submittedName>
</protein>
<comment type="caution">
    <text evidence="1">The sequence shown here is derived from an EMBL/GenBank/DDBJ whole genome shotgun (WGS) entry which is preliminary data.</text>
</comment>
<name>A0ACC2WKN8_9TREE</name>
<sequence length="129" mass="14576">MAQQVFVQHRQTKSMVTNPVAKHGRKKSHGPRSRSGSLSSNQTPSPSPLRNAQYTRPHSGYEDEHMQYQQPMPNAAYAPISSAESGDDFADHYNAYPGLPRQYSQREEMEYLKDVSRRGSTMDFGSNRA</sequence>
<evidence type="ECO:0000313" key="2">
    <source>
        <dbReference type="Proteomes" id="UP001230649"/>
    </source>
</evidence>
<keyword evidence="2" id="KW-1185">Reference proteome</keyword>